<proteinExistence type="predicted"/>
<evidence type="ECO:0000313" key="2">
    <source>
        <dbReference type="Proteomes" id="UP000184112"/>
    </source>
</evidence>
<gene>
    <name evidence="1" type="ORF">SAMN05444388_104204</name>
</gene>
<evidence type="ECO:0000313" key="1">
    <source>
        <dbReference type="EMBL" id="SHG77693.1"/>
    </source>
</evidence>
<dbReference type="Proteomes" id="UP000184112">
    <property type="component" value="Unassembled WGS sequence"/>
</dbReference>
<dbReference type="AlphaFoldDB" id="A0A1M5MLQ4"/>
<sequence>MSVIKDEKKLLSTIKRIDEKIDKNNDQKIMAFFESLGLTEREDVPQNFLDWDTILIVVPDRHISHELKYYKFSISRLFFVTNPYADKIHIYDFDEWKSVTRNKTQFQIREIMKTNFGGVKKITSAENN</sequence>
<organism evidence="1 2">
    <name type="scientific">Flavobacterium johnsoniae</name>
    <name type="common">Cytophaga johnsonae</name>
    <dbReference type="NCBI Taxonomy" id="986"/>
    <lineage>
        <taxon>Bacteria</taxon>
        <taxon>Pseudomonadati</taxon>
        <taxon>Bacteroidota</taxon>
        <taxon>Flavobacteriia</taxon>
        <taxon>Flavobacteriales</taxon>
        <taxon>Flavobacteriaceae</taxon>
        <taxon>Flavobacterium</taxon>
    </lineage>
</organism>
<protein>
    <submittedName>
        <fullName evidence="1">Uncharacterized protein</fullName>
    </submittedName>
</protein>
<name>A0A1M5MLQ4_FLAJO</name>
<dbReference type="RefSeq" id="WP_012025362.1">
    <property type="nucleotide sequence ID" value="NZ_CP158862.1"/>
</dbReference>
<reference evidence="1 2" key="1">
    <citation type="submission" date="2016-11" db="EMBL/GenBank/DDBJ databases">
        <authorList>
            <person name="Jaros S."/>
            <person name="Januszkiewicz K."/>
            <person name="Wedrychowicz H."/>
        </authorList>
    </citation>
    <scope>NUCLEOTIDE SEQUENCE [LARGE SCALE GENOMIC DNA]</scope>
    <source>
        <strain evidence="1 2">DSM 6792</strain>
    </source>
</reference>
<accession>A0A1M5MLQ4</accession>
<dbReference type="EMBL" id="FQWH01000004">
    <property type="protein sequence ID" value="SHG77693.1"/>
    <property type="molecule type" value="Genomic_DNA"/>
</dbReference>
<dbReference type="GeneID" id="31766288"/>